<dbReference type="AlphaFoldDB" id="A0A433RXA1"/>
<dbReference type="InterPro" id="IPR050072">
    <property type="entry name" value="Peptidase_M20A"/>
</dbReference>
<dbReference type="Proteomes" id="UP000288623">
    <property type="component" value="Unassembled WGS sequence"/>
</dbReference>
<dbReference type="GO" id="GO:0046872">
    <property type="term" value="F:metal ion binding"/>
    <property type="evidence" value="ECO:0007669"/>
    <property type="project" value="UniProtKB-KW"/>
</dbReference>
<dbReference type="Pfam" id="PF07687">
    <property type="entry name" value="M20_dimer"/>
    <property type="match status" value="1"/>
</dbReference>
<sequence>MTGIYDYMTMHMKEIQQDILTLVQKESPSIDRDAANQCKEAIQQLLMREFKQRAEEFPQQEHGSHLRFEYGDGAEQLLLVGHYDTVWKKGVFPIKQDGDKLYGPGILDMKSSIVMAVWAVKACRELEIGIPYKIVCIFNSDEEVGSKTSRELIKEEAKKSKVALVLEPPEASGALKTSRKGILSYDIEIIGKAAHAGNAFTLGVSAIIEAAKQIEHLSHLTDLELGTTVNIGTIQGGSAKNVVPERVHLGVDVRVLTKHQQSHIERLFKQLKPTRKDITLTVTGGVDRPPMPRLDSTEHIFDETYAIAGELDYIVKQIAAGGGSDANFTSEFTPTLDGLGVIGEGMHASNEHIVLSEIPKRFALLAKLITELK</sequence>
<protein>
    <recommendedName>
        <fullName evidence="4">Peptidase M20 dimerisation domain-containing protein</fullName>
    </recommendedName>
</protein>
<dbReference type="SUPFAM" id="SSF55031">
    <property type="entry name" value="Bacterial exopeptidase dimerisation domain"/>
    <property type="match status" value="1"/>
</dbReference>
<dbReference type="CDD" id="cd03885">
    <property type="entry name" value="M20_CPDG2"/>
    <property type="match status" value="1"/>
</dbReference>
<dbReference type="PANTHER" id="PTHR43808">
    <property type="entry name" value="ACETYLORNITHINE DEACETYLASE"/>
    <property type="match status" value="1"/>
</dbReference>
<evidence type="ECO:0000313" key="5">
    <source>
        <dbReference type="EMBL" id="RUS57920.1"/>
    </source>
</evidence>
<dbReference type="InterPro" id="IPR017150">
    <property type="entry name" value="Pept_M20_glutamate_carboxypep"/>
</dbReference>
<keyword evidence="6" id="KW-1185">Reference proteome</keyword>
<dbReference type="GO" id="GO:0016787">
    <property type="term" value="F:hydrolase activity"/>
    <property type="evidence" value="ECO:0007669"/>
    <property type="project" value="UniProtKB-KW"/>
</dbReference>
<evidence type="ECO:0000256" key="1">
    <source>
        <dbReference type="ARBA" id="ARBA00022723"/>
    </source>
</evidence>
<dbReference type="Gene3D" id="3.30.70.360">
    <property type="match status" value="1"/>
</dbReference>
<evidence type="ECO:0000256" key="2">
    <source>
        <dbReference type="ARBA" id="ARBA00022801"/>
    </source>
</evidence>
<feature type="domain" description="Peptidase M20 dimerisation" evidence="4">
    <location>
        <begin position="178"/>
        <end position="270"/>
    </location>
</feature>
<evidence type="ECO:0000259" key="4">
    <source>
        <dbReference type="Pfam" id="PF07687"/>
    </source>
</evidence>
<feature type="active site" description="Proton acceptor" evidence="3">
    <location>
        <position position="142"/>
    </location>
</feature>
<evidence type="ECO:0000313" key="6">
    <source>
        <dbReference type="Proteomes" id="UP000288623"/>
    </source>
</evidence>
<accession>A0A433RXA1</accession>
<name>A0A433RXA1_9BACL</name>
<keyword evidence="2" id="KW-0378">Hydrolase</keyword>
<evidence type="ECO:0000256" key="3">
    <source>
        <dbReference type="PIRSR" id="PIRSR037238-1"/>
    </source>
</evidence>
<dbReference type="EMBL" id="JTFC01000009">
    <property type="protein sequence ID" value="RUS57920.1"/>
    <property type="molecule type" value="Genomic_DNA"/>
</dbReference>
<dbReference type="Gene3D" id="3.40.630.10">
    <property type="entry name" value="Zn peptidases"/>
    <property type="match status" value="1"/>
</dbReference>
<proteinExistence type="predicted"/>
<dbReference type="PANTHER" id="PTHR43808:SF9">
    <property type="entry name" value="BLL0789 PROTEIN"/>
    <property type="match status" value="1"/>
</dbReference>
<dbReference type="RefSeq" id="WP_126989500.1">
    <property type="nucleotide sequence ID" value="NZ_JTFC01000009.1"/>
</dbReference>
<gene>
    <name evidence="5" type="ORF">QI30_03125</name>
</gene>
<reference evidence="5 6" key="1">
    <citation type="submission" date="2014-11" db="EMBL/GenBank/DDBJ databases">
        <title>Genome sequence and analysis of novel Kurthia sp.</title>
        <authorList>
            <person name="Lawson J.N."/>
            <person name="Gonzalez J.E."/>
            <person name="Rinauldi L."/>
            <person name="Xuan Z."/>
            <person name="Firman A."/>
            <person name="Shaddox L."/>
            <person name="Trudeau A."/>
            <person name="Shah S."/>
            <person name="Reiman D."/>
        </authorList>
    </citation>
    <scope>NUCLEOTIDE SEQUENCE [LARGE SCALE GENOMIC DNA]</scope>
    <source>
        <strain evidence="5 6">3B1D</strain>
    </source>
</reference>
<keyword evidence="1" id="KW-0479">Metal-binding</keyword>
<dbReference type="PIRSF" id="PIRSF037238">
    <property type="entry name" value="Carboxypeptidase_G2"/>
    <property type="match status" value="1"/>
</dbReference>
<dbReference type="InterPro" id="IPR036264">
    <property type="entry name" value="Bact_exopeptidase_dim_dom"/>
</dbReference>
<dbReference type="InterPro" id="IPR011650">
    <property type="entry name" value="Peptidase_M20_dimer"/>
</dbReference>
<dbReference type="Pfam" id="PF01546">
    <property type="entry name" value="Peptidase_M20"/>
    <property type="match status" value="1"/>
</dbReference>
<dbReference type="SUPFAM" id="SSF53187">
    <property type="entry name" value="Zn-dependent exopeptidases"/>
    <property type="match status" value="1"/>
</dbReference>
<dbReference type="OrthoDB" id="9783294at2"/>
<organism evidence="5 6">
    <name type="scientific">Candidatus Kurthia intestinigallinarum</name>
    <dbReference type="NCBI Taxonomy" id="1562256"/>
    <lineage>
        <taxon>Bacteria</taxon>
        <taxon>Bacillati</taxon>
        <taxon>Bacillota</taxon>
        <taxon>Bacilli</taxon>
        <taxon>Bacillales</taxon>
        <taxon>Caryophanaceae</taxon>
        <taxon>Kurthia</taxon>
    </lineage>
</organism>
<comment type="caution">
    <text evidence="5">The sequence shown here is derived from an EMBL/GenBank/DDBJ whole genome shotgun (WGS) entry which is preliminary data.</text>
</comment>
<feature type="active site" evidence="3">
    <location>
        <position position="84"/>
    </location>
</feature>
<dbReference type="InterPro" id="IPR002933">
    <property type="entry name" value="Peptidase_M20"/>
</dbReference>